<sequence>MMNIQKTILSLILLSSFSAFYNAQDINFGDFSKPVPSVSSLAAYTNTAVSYATGIPDISIPLLNLPTNNKNINLNLNLSYNPLNVAPGEAASDVGTGWSLFMGGVISRKIVDELDEKYDDTSSGNYQKNAFNDIYYYNLPGISGKFKIERAIGSNTFSINNLSSNLVKIEYTRESNAATLILNSFTITDTKGIQYIFNDYSLSNSDQNSFFPGGKVYKSAFFLSQIKDANNTEVANFSYQKDTRYKMNYPGLIDYKSCKLKTINSPFYGKIELDYLYDSTKEKTMNDPYSIDKVKLKDHYNHIISQYAFEYSERGYDYFNGTYTVNTNKRILTKLKKLNRNNAVSENTEFQYNSNEYEQFVGDTHLPYGYNLSYFCPEADLTKDPRKAGLGVLKRIINPTGGVVEYNFEPQEMYVDKSTPDYLNPIINGESFINPQLQYLKEFKQFSFDTNHNTTHLFSIVGTAGVKKRIYIHYTVFDVYTPIFWDANSPTYVDFSIKQGNQAVLSNGVCPNPIYSGTNKVEVFDLLPGSYEFKLAGSGGNGNVIMYDIGHIPLPFKNKDVTTGLRIADIKYYENKTASAPVKISRYAYDSFTDSNSSSGFSFSPEDDYGTMIVSNFILYKNVKVTNADDNIGYTKYYYKTPNDYPYYFTGSNQFWPYYNLTKNGMAEKQEIYNAQNQLLASAETEYIMDNIPAAQDYLLMGTNTYSKTAYYKKITEISKSYLDNQVVEQKEETEFNESNMEASVIKKTYDDTVIETKLTYPSPKSGNYIALGLKNIIGIPVITETKDNGILISKSETKFDNASSALPTSMLATNVSDGSTKTAMTFDLYDERGNLLQMTSAVGTPVAIVYGYDKTQPIAKIQGATYAQVAPYIQAIIDASNADAANPANEQTLLTALDNFRQLSVLQNMQITTYTYDPLIGVTTSTPPNGIRAIYKYDANNRLEKVVDMNGVTLKEYEYNYKN</sequence>
<evidence type="ECO:0000313" key="3">
    <source>
        <dbReference type="Proteomes" id="UP000054388"/>
    </source>
</evidence>
<dbReference type="Proteomes" id="UP000054388">
    <property type="component" value="Unassembled WGS sequence"/>
</dbReference>
<feature type="chain" id="PRO_5007094757" description="Sugar-binding protein" evidence="1">
    <location>
        <begin position="22"/>
        <end position="964"/>
    </location>
</feature>
<organism evidence="2 3">
    <name type="scientific">Chryseobacterium aquaticum subsp. greenlandense</name>
    <dbReference type="NCBI Taxonomy" id="345663"/>
    <lineage>
        <taxon>Bacteria</taxon>
        <taxon>Pseudomonadati</taxon>
        <taxon>Bacteroidota</taxon>
        <taxon>Flavobacteriia</taxon>
        <taxon>Flavobacteriales</taxon>
        <taxon>Weeksellaceae</taxon>
        <taxon>Chryseobacterium group</taxon>
        <taxon>Chryseobacterium</taxon>
    </lineage>
</organism>
<keyword evidence="1" id="KW-0732">Signal</keyword>
<evidence type="ECO:0000256" key="1">
    <source>
        <dbReference type="SAM" id="SignalP"/>
    </source>
</evidence>
<dbReference type="EMBL" id="LMAI01000010">
    <property type="protein sequence ID" value="KUJ54767.1"/>
    <property type="molecule type" value="Genomic_DNA"/>
</dbReference>
<dbReference type="Gene3D" id="2.180.10.10">
    <property type="entry name" value="RHS repeat-associated core"/>
    <property type="match status" value="1"/>
</dbReference>
<evidence type="ECO:0000313" key="2">
    <source>
        <dbReference type="EMBL" id="KUJ54767.1"/>
    </source>
</evidence>
<dbReference type="RefSeq" id="WP_059137406.1">
    <property type="nucleotide sequence ID" value="NZ_LMAI01000010.1"/>
</dbReference>
<evidence type="ECO:0008006" key="4">
    <source>
        <dbReference type="Google" id="ProtNLM"/>
    </source>
</evidence>
<proteinExistence type="predicted"/>
<reference evidence="2 3" key="1">
    <citation type="submission" date="2015-10" db="EMBL/GenBank/DDBJ databases">
        <title>Genome sequence of Chryseobacterium greenlandense.</title>
        <authorList>
            <person name="Newman J."/>
            <person name="Fischer K."/>
            <person name="Miller J."/>
        </authorList>
    </citation>
    <scope>NUCLEOTIDE SEQUENCE [LARGE SCALE GENOMIC DNA]</scope>
    <source>
        <strain evidence="2 3">UMB34</strain>
    </source>
</reference>
<gene>
    <name evidence="2" type="ORF">AR686_14340</name>
</gene>
<dbReference type="AlphaFoldDB" id="A0A101CEK3"/>
<comment type="caution">
    <text evidence="2">The sequence shown here is derived from an EMBL/GenBank/DDBJ whole genome shotgun (WGS) entry which is preliminary data.</text>
</comment>
<protein>
    <recommendedName>
        <fullName evidence="4">Sugar-binding protein</fullName>
    </recommendedName>
</protein>
<name>A0A101CEK3_9FLAO</name>
<feature type="signal peptide" evidence="1">
    <location>
        <begin position="1"/>
        <end position="21"/>
    </location>
</feature>
<accession>A0A101CEK3</accession>